<evidence type="ECO:0000256" key="2">
    <source>
        <dbReference type="ARBA" id="ARBA00022692"/>
    </source>
</evidence>
<proteinExistence type="predicted"/>
<dbReference type="Proteomes" id="UP000033352">
    <property type="component" value="Unassembled WGS sequence"/>
</dbReference>
<feature type="transmembrane region" description="Helical" evidence="6">
    <location>
        <begin position="51"/>
        <end position="71"/>
    </location>
</feature>
<organism evidence="7 8">
    <name type="scientific">Enterobacter sichuanensis</name>
    <dbReference type="NCBI Taxonomy" id="2071710"/>
    <lineage>
        <taxon>Bacteria</taxon>
        <taxon>Pseudomonadati</taxon>
        <taxon>Pseudomonadota</taxon>
        <taxon>Gammaproteobacteria</taxon>
        <taxon>Enterobacterales</taxon>
        <taxon>Enterobacteriaceae</taxon>
        <taxon>Enterobacter</taxon>
        <taxon>Enterobacter cloacae complex</taxon>
    </lineage>
</organism>
<keyword evidence="4 6" id="KW-0472">Membrane</keyword>
<comment type="subcellular location">
    <subcellularLocation>
        <location evidence="1">Membrane</location>
        <topology evidence="1">Single-pass membrane protein</topology>
    </subcellularLocation>
</comment>
<evidence type="ECO:0000313" key="8">
    <source>
        <dbReference type="Proteomes" id="UP000033352"/>
    </source>
</evidence>
<dbReference type="AlphaFoldDB" id="A0A0F1B823"/>
<name>A0A0F1B823_9ENTR</name>
<comment type="caution">
    <text evidence="7">The sequence shown here is derived from an EMBL/GenBank/DDBJ whole genome shotgun (WGS) entry which is preliminary data.</text>
</comment>
<dbReference type="NCBIfam" id="NF041475">
    <property type="entry name" value="membrane_YoaI"/>
    <property type="match status" value="1"/>
</dbReference>
<evidence type="ECO:0000256" key="3">
    <source>
        <dbReference type="ARBA" id="ARBA00022989"/>
    </source>
</evidence>
<evidence type="ECO:0000313" key="7">
    <source>
        <dbReference type="EMBL" id="KJN30208.1"/>
    </source>
</evidence>
<keyword evidence="3 6" id="KW-1133">Transmembrane helix</keyword>
<reference evidence="7 8" key="1">
    <citation type="submission" date="2015-03" db="EMBL/GenBank/DDBJ databases">
        <authorList>
            <person name="McCorrison J."/>
            <person name="Sanka R."/>
            <person name="Adams M."/>
            <person name="Brinkac L."/>
            <person name="Nierman W."/>
            <person name="Sutton G."/>
            <person name="Nelson K."/>
            <person name="Kiedrowski L."/>
            <person name="Guerrero D."/>
            <person name="Bonomo R."/>
        </authorList>
    </citation>
    <scope>NUCLEOTIDE SEQUENCE [LARGE SCALE GENOMIC DNA]</scope>
    <source>
        <strain evidence="7 8">35699</strain>
    </source>
</reference>
<dbReference type="GO" id="GO:0016020">
    <property type="term" value="C:membrane"/>
    <property type="evidence" value="ECO:0007669"/>
    <property type="project" value="UniProtKB-SubCell"/>
</dbReference>
<evidence type="ECO:0000256" key="6">
    <source>
        <dbReference type="SAM" id="Phobius"/>
    </source>
</evidence>
<protein>
    <recommendedName>
        <fullName evidence="5">Uncharacterized protein YoaI</fullName>
    </recommendedName>
</protein>
<keyword evidence="2 6" id="KW-0812">Transmembrane</keyword>
<evidence type="ECO:0000256" key="5">
    <source>
        <dbReference type="ARBA" id="ARBA00035689"/>
    </source>
</evidence>
<gene>
    <name evidence="7" type="ORF">SS37_05695</name>
</gene>
<evidence type="ECO:0000256" key="4">
    <source>
        <dbReference type="ARBA" id="ARBA00023136"/>
    </source>
</evidence>
<dbReference type="PATRIC" id="fig|1619248.3.peg.5127"/>
<sequence>MILLTVRGKTVDRFKKIFIVVITLSFTRIKTKGDIAKGVAIMNDHMFVETLIISSSFFAIAVILVASVLFLERKG</sequence>
<dbReference type="InterPro" id="IPR048191">
    <property type="entry name" value="YoaI-like"/>
</dbReference>
<accession>A0A0F1B823</accession>
<evidence type="ECO:0000256" key="1">
    <source>
        <dbReference type="ARBA" id="ARBA00004167"/>
    </source>
</evidence>
<dbReference type="EMBL" id="JZYX01000009">
    <property type="protein sequence ID" value="KJN30208.1"/>
    <property type="molecule type" value="Genomic_DNA"/>
</dbReference>